<dbReference type="SUPFAM" id="SSF54593">
    <property type="entry name" value="Glyoxalase/Bleomycin resistance protein/Dihydroxybiphenyl dioxygenase"/>
    <property type="match status" value="1"/>
</dbReference>
<dbReference type="Gene3D" id="3.10.180.10">
    <property type="entry name" value="2,3-Dihydroxybiphenyl 1,2-Dioxygenase, domain 1"/>
    <property type="match status" value="1"/>
</dbReference>
<protein>
    <recommendedName>
        <fullName evidence="1">Glyoxalase-like domain-containing protein</fullName>
    </recommendedName>
</protein>
<keyword evidence="3" id="KW-1185">Reference proteome</keyword>
<comment type="caution">
    <text evidence="2">The sequence shown here is derived from an EMBL/GenBank/DDBJ whole genome shotgun (WGS) entry which is preliminary data.</text>
</comment>
<dbReference type="Proteomes" id="UP000759443">
    <property type="component" value="Unassembled WGS sequence"/>
</dbReference>
<dbReference type="RefSeq" id="WP_209943553.1">
    <property type="nucleotide sequence ID" value="NZ_JAGGJU010000003.1"/>
</dbReference>
<sequence>MPEIATPAAAIDHLVLPVTELAVARQRLTQLGFTVASDARHPFGTENACVFFADDTYLEPLAIGDRAAYAAAIEAGNVFVARDRQYRMAKEAGLSAIVAKSGDAAADDARFRAAGVSAGPMLDFERPLALPDGSRTVAGFRLAFAATRKSEPLFAFACERINALPADRGALQRHANAVHGMAGLVLVAAQPQAPATLLAALLGVREAPATDADTTVRGTTDRDATGSVLTFRTGNLRLEVVTPDAFEPLYGAPLPEDQGGVEAGLVLFATADMQVTEKLLAAKGLPFSRSHGRLVVPPAAGQGVAFAFEEIS</sequence>
<organism evidence="2 3">
    <name type="scientific">Rhizobium halophytocola</name>
    <dbReference type="NCBI Taxonomy" id="735519"/>
    <lineage>
        <taxon>Bacteria</taxon>
        <taxon>Pseudomonadati</taxon>
        <taxon>Pseudomonadota</taxon>
        <taxon>Alphaproteobacteria</taxon>
        <taxon>Hyphomicrobiales</taxon>
        <taxon>Rhizobiaceae</taxon>
        <taxon>Rhizobium/Agrobacterium group</taxon>
        <taxon>Rhizobium</taxon>
    </lineage>
</organism>
<gene>
    <name evidence="2" type="ORF">J2Z17_001440</name>
</gene>
<reference evidence="2 3" key="1">
    <citation type="submission" date="2021-03" db="EMBL/GenBank/DDBJ databases">
        <title>Genomic Encyclopedia of Type Strains, Phase IV (KMG-IV): sequencing the most valuable type-strain genomes for metagenomic binning, comparative biology and taxonomic classification.</title>
        <authorList>
            <person name="Goeker M."/>
        </authorList>
    </citation>
    <scope>NUCLEOTIDE SEQUENCE [LARGE SCALE GENOMIC DNA]</scope>
    <source>
        <strain evidence="2 3">DSM 21600</strain>
    </source>
</reference>
<dbReference type="InterPro" id="IPR029068">
    <property type="entry name" value="Glyas_Bleomycin-R_OHBP_Dase"/>
</dbReference>
<evidence type="ECO:0000313" key="3">
    <source>
        <dbReference type="Proteomes" id="UP000759443"/>
    </source>
</evidence>
<accession>A0ABS4DWF1</accession>
<name>A0ABS4DWF1_9HYPH</name>
<feature type="domain" description="Glyoxalase-like" evidence="1">
    <location>
        <begin position="11"/>
        <end position="202"/>
    </location>
</feature>
<evidence type="ECO:0000313" key="2">
    <source>
        <dbReference type="EMBL" id="MBP1850019.1"/>
    </source>
</evidence>
<dbReference type="InterPro" id="IPR025870">
    <property type="entry name" value="Glyoxalase-like_dom"/>
</dbReference>
<dbReference type="Pfam" id="PF13468">
    <property type="entry name" value="Glyoxalase_3"/>
    <property type="match status" value="1"/>
</dbReference>
<dbReference type="EMBL" id="JAGGJU010000003">
    <property type="protein sequence ID" value="MBP1850019.1"/>
    <property type="molecule type" value="Genomic_DNA"/>
</dbReference>
<evidence type="ECO:0000259" key="1">
    <source>
        <dbReference type="Pfam" id="PF13468"/>
    </source>
</evidence>
<proteinExistence type="predicted"/>